<dbReference type="Gene3D" id="3.20.20.30">
    <property type="entry name" value="Luciferase-like domain"/>
    <property type="match status" value="1"/>
</dbReference>
<evidence type="ECO:0000256" key="1">
    <source>
        <dbReference type="ARBA" id="ARBA00007789"/>
    </source>
</evidence>
<dbReference type="EC" id="1.-.-.-" evidence="3"/>
<dbReference type="GO" id="GO:0005829">
    <property type="term" value="C:cytosol"/>
    <property type="evidence" value="ECO:0007669"/>
    <property type="project" value="TreeGrafter"/>
</dbReference>
<name>A0A5N1GL83_9LACT</name>
<evidence type="ECO:0000313" key="4">
    <source>
        <dbReference type="Proteomes" id="UP000327148"/>
    </source>
</evidence>
<feature type="domain" description="Luciferase-like" evidence="2">
    <location>
        <begin position="82"/>
        <end position="381"/>
    </location>
</feature>
<sequence>MMKLPFAFEFTPSKVMRPGMRYPFCIFYSSCWGSSVFSGELLVGGSSFSVIIRLMRKLLSPVLVGSGRGRNVGMNGKQTNIGILDFIPRDKDTTAVDAFDSSAQLIQYADQRQLKRYWFAEHHSTPSIFSSSPFLLTAHFAAKTDQIRVGVGGAMVNNQSTYQMAEKIRTLQAMYPNRVDAGLGKSRSGDAMNDILDRESFQSDLTYEEKLLATGAFLTSSFPEGHPYANRLLIPHRVGDQPELFILAGSANNVQAAAEMGFGLNYGLFINSDLEEAQRAIATYREHFRASAFFSQPHVIVSLYVVTAYDASLLPALETAVDYWSLAFKFDKRSVYQLLSVEDAADFPFDQEEAATLAAMKDQKVVGTPKQVASQLQALKKRLDCDEFMVLNQLPAHIYRKQLIEIMSEIVI</sequence>
<dbReference type="InterPro" id="IPR011251">
    <property type="entry name" value="Luciferase-like_dom"/>
</dbReference>
<reference evidence="3 4" key="1">
    <citation type="submission" date="2019-09" db="EMBL/GenBank/DDBJ databases">
        <title>Draft genome sequence assemblies of isolates from the urinary tract.</title>
        <authorList>
            <person name="Mores C.R."/>
            <person name="Putonti C."/>
            <person name="Wolfe A.J."/>
        </authorList>
    </citation>
    <scope>NUCLEOTIDE SEQUENCE [LARGE SCALE GENOMIC DNA]</scope>
    <source>
        <strain evidence="3 4">UMB623</strain>
    </source>
</reference>
<dbReference type="Proteomes" id="UP000327148">
    <property type="component" value="Unassembled WGS sequence"/>
</dbReference>
<evidence type="ECO:0000259" key="2">
    <source>
        <dbReference type="Pfam" id="PF00296"/>
    </source>
</evidence>
<comment type="similarity">
    <text evidence="1">To bacterial alkanal monooxygenase alpha and beta chains.</text>
</comment>
<dbReference type="SUPFAM" id="SSF51679">
    <property type="entry name" value="Bacterial luciferase-like"/>
    <property type="match status" value="1"/>
</dbReference>
<dbReference type="PANTHER" id="PTHR30137:SF6">
    <property type="entry name" value="LUCIFERASE-LIKE MONOOXYGENASE"/>
    <property type="match status" value="1"/>
</dbReference>
<organism evidence="3 4">
    <name type="scientific">Aerococcus sanguinicola</name>
    <dbReference type="NCBI Taxonomy" id="119206"/>
    <lineage>
        <taxon>Bacteria</taxon>
        <taxon>Bacillati</taxon>
        <taxon>Bacillota</taxon>
        <taxon>Bacilli</taxon>
        <taxon>Lactobacillales</taxon>
        <taxon>Aerococcaceae</taxon>
        <taxon>Aerococcus</taxon>
    </lineage>
</organism>
<dbReference type="InterPro" id="IPR019949">
    <property type="entry name" value="CmoO-like"/>
</dbReference>
<dbReference type="OrthoDB" id="9780518at2"/>
<comment type="caution">
    <text evidence="3">The sequence shown here is derived from an EMBL/GenBank/DDBJ whole genome shotgun (WGS) entry which is preliminary data.</text>
</comment>
<evidence type="ECO:0000313" key="3">
    <source>
        <dbReference type="EMBL" id="KAA9300801.1"/>
    </source>
</evidence>
<dbReference type="GO" id="GO:0016705">
    <property type="term" value="F:oxidoreductase activity, acting on paired donors, with incorporation or reduction of molecular oxygen"/>
    <property type="evidence" value="ECO:0007669"/>
    <property type="project" value="InterPro"/>
</dbReference>
<accession>A0A5N1GL83</accession>
<proteinExistence type="predicted"/>
<dbReference type="AlphaFoldDB" id="A0A5N1GL83"/>
<dbReference type="EMBL" id="VYWO01000003">
    <property type="protein sequence ID" value="KAA9300801.1"/>
    <property type="molecule type" value="Genomic_DNA"/>
</dbReference>
<gene>
    <name evidence="3" type="ORF">F6I03_05720</name>
</gene>
<keyword evidence="3" id="KW-0560">Oxidoreductase</keyword>
<dbReference type="STRING" id="119206.AWM72_01795"/>
<dbReference type="PANTHER" id="PTHR30137">
    <property type="entry name" value="LUCIFERASE-LIKE MONOOXYGENASE"/>
    <property type="match status" value="1"/>
</dbReference>
<dbReference type="Pfam" id="PF00296">
    <property type="entry name" value="Bac_luciferase"/>
    <property type="match status" value="1"/>
</dbReference>
<dbReference type="InterPro" id="IPR050766">
    <property type="entry name" value="Bact_Lucif_Oxidored"/>
</dbReference>
<dbReference type="NCBIfam" id="TIGR03558">
    <property type="entry name" value="oxido_grp_1"/>
    <property type="match status" value="1"/>
</dbReference>
<protein>
    <submittedName>
        <fullName evidence="3">MsnO8 family LLM class oxidoreductase</fullName>
        <ecNumber evidence="3">1.-.-.-</ecNumber>
    </submittedName>
</protein>
<dbReference type="InterPro" id="IPR036661">
    <property type="entry name" value="Luciferase-like_sf"/>
</dbReference>